<organism evidence="3 4">
    <name type="scientific">Triplophysa rosa</name>
    <name type="common">Cave loach</name>
    <dbReference type="NCBI Taxonomy" id="992332"/>
    <lineage>
        <taxon>Eukaryota</taxon>
        <taxon>Metazoa</taxon>
        <taxon>Chordata</taxon>
        <taxon>Craniata</taxon>
        <taxon>Vertebrata</taxon>
        <taxon>Euteleostomi</taxon>
        <taxon>Actinopterygii</taxon>
        <taxon>Neopterygii</taxon>
        <taxon>Teleostei</taxon>
        <taxon>Ostariophysi</taxon>
        <taxon>Cypriniformes</taxon>
        <taxon>Nemacheilidae</taxon>
        <taxon>Triplophysa</taxon>
    </lineage>
</organism>
<dbReference type="EMBL" id="JAFHDT010000023">
    <property type="protein sequence ID" value="KAI7792680.1"/>
    <property type="molecule type" value="Genomic_DNA"/>
</dbReference>
<name>A0A9W7T8M8_TRIRA</name>
<evidence type="ECO:0000313" key="4">
    <source>
        <dbReference type="Proteomes" id="UP001059041"/>
    </source>
</evidence>
<protein>
    <submittedName>
        <fullName evidence="3">Lymphocyte antigen 86</fullName>
    </submittedName>
</protein>
<proteinExistence type="predicted"/>
<dbReference type="AlphaFoldDB" id="A0A9W7T8M8"/>
<dbReference type="GO" id="GO:0031666">
    <property type="term" value="P:positive regulation of lipopolysaccharide-mediated signaling pathway"/>
    <property type="evidence" value="ECO:0007669"/>
    <property type="project" value="TreeGrafter"/>
</dbReference>
<dbReference type="GO" id="GO:0045087">
    <property type="term" value="P:innate immune response"/>
    <property type="evidence" value="ECO:0007669"/>
    <property type="project" value="TreeGrafter"/>
</dbReference>
<gene>
    <name evidence="3" type="ORF">IRJ41_019064</name>
</gene>
<reference evidence="3" key="1">
    <citation type="submission" date="2021-02" db="EMBL/GenBank/DDBJ databases">
        <title>Comparative genomics reveals that relaxation of natural selection precedes convergent phenotypic evolution of cavefish.</title>
        <authorList>
            <person name="Peng Z."/>
        </authorList>
    </citation>
    <scope>NUCLEOTIDE SEQUENCE</scope>
    <source>
        <tissue evidence="3">Muscle</tissue>
    </source>
</reference>
<keyword evidence="1" id="KW-0732">Signal</keyword>
<dbReference type="SUPFAM" id="SSF81296">
    <property type="entry name" value="E set domains"/>
    <property type="match status" value="1"/>
</dbReference>
<sequence length="167" mass="18975">ATRLFDITLANILVLILLIAQVHLVHSQDVQWPIHTVCNSERLTITYRSCDPLQDVGFTLLPCPNKLTDPIKIRLALILRQSVHELYSSAVLLLNGYEMLTWNEPLCLPHFQRFTFCGSRRGEIMTLDSSFQLKTDIPLKGYFTLLLNAINQDGFQIACVNATLSFK</sequence>
<dbReference type="GO" id="GO:0007399">
    <property type="term" value="P:nervous system development"/>
    <property type="evidence" value="ECO:0007669"/>
    <property type="project" value="UniProtKB-ARBA"/>
</dbReference>
<accession>A0A9W7T8M8</accession>
<dbReference type="InterPro" id="IPR039945">
    <property type="entry name" value="LY86"/>
</dbReference>
<feature type="non-terminal residue" evidence="3">
    <location>
        <position position="167"/>
    </location>
</feature>
<dbReference type="InterPro" id="IPR003172">
    <property type="entry name" value="ML_dom"/>
</dbReference>
<feature type="domain" description="MD-2-related lipid-recognition" evidence="2">
    <location>
        <begin position="47"/>
        <end position="164"/>
    </location>
</feature>
<dbReference type="SMART" id="SM00737">
    <property type="entry name" value="ML"/>
    <property type="match status" value="1"/>
</dbReference>
<dbReference type="PANTHER" id="PTHR20838:SF0">
    <property type="entry name" value="LYMPHOCYTE ANTIGEN 86"/>
    <property type="match status" value="1"/>
</dbReference>
<evidence type="ECO:0000259" key="2">
    <source>
        <dbReference type="SMART" id="SM00737"/>
    </source>
</evidence>
<dbReference type="InterPro" id="IPR014756">
    <property type="entry name" value="Ig_E-set"/>
</dbReference>
<dbReference type="Proteomes" id="UP001059041">
    <property type="component" value="Linkage Group LG23"/>
</dbReference>
<keyword evidence="4" id="KW-1185">Reference proteome</keyword>
<comment type="caution">
    <text evidence="3">The sequence shown here is derived from an EMBL/GenBank/DDBJ whole genome shotgun (WGS) entry which is preliminary data.</text>
</comment>
<dbReference type="PANTHER" id="PTHR20838">
    <property type="entry name" value="LYMPHOCYTE ANTIGEN 86"/>
    <property type="match status" value="1"/>
</dbReference>
<dbReference type="Gene3D" id="2.60.40.770">
    <property type="match status" value="1"/>
</dbReference>
<evidence type="ECO:0000313" key="3">
    <source>
        <dbReference type="EMBL" id="KAI7792680.1"/>
    </source>
</evidence>
<feature type="chain" id="PRO_5040773938" evidence="1">
    <location>
        <begin position="28"/>
        <end position="167"/>
    </location>
</feature>
<feature type="signal peptide" evidence="1">
    <location>
        <begin position="1"/>
        <end position="27"/>
    </location>
</feature>
<evidence type="ECO:0000256" key="1">
    <source>
        <dbReference type="SAM" id="SignalP"/>
    </source>
</evidence>